<dbReference type="EMBL" id="FNJM01000006">
    <property type="protein sequence ID" value="SDP49664.1"/>
    <property type="molecule type" value="Genomic_DNA"/>
</dbReference>
<reference evidence="3 4" key="1">
    <citation type="submission" date="2016-10" db="EMBL/GenBank/DDBJ databases">
        <authorList>
            <person name="de Groot N.N."/>
        </authorList>
    </citation>
    <scope>NUCLEOTIDE SEQUENCE [LARGE SCALE GENOMIC DNA]</scope>
    <source>
        <strain evidence="3 4">DSM 12272</strain>
    </source>
</reference>
<evidence type="ECO:0000313" key="2">
    <source>
        <dbReference type="EMBL" id="MBB6715753.1"/>
    </source>
</evidence>
<gene>
    <name evidence="2" type="ORF">H7E68_13665</name>
    <name evidence="3" type="ORF">SAMN04488529_10693</name>
</gene>
<evidence type="ECO:0000259" key="1">
    <source>
        <dbReference type="Pfam" id="PF04324"/>
    </source>
</evidence>
<reference evidence="2 5" key="2">
    <citation type="submission" date="2020-08" db="EMBL/GenBank/DDBJ databases">
        <title>Clostridia isolated from Swiss meat.</title>
        <authorList>
            <person name="Wambui J."/>
            <person name="Stevens M.J.A."/>
            <person name="Stephan R."/>
        </authorList>
    </citation>
    <scope>NUCLEOTIDE SEQUENCE [LARGE SCALE GENOMIC DNA]</scope>
    <source>
        <strain evidence="2 5">CM001</strain>
    </source>
</reference>
<feature type="domain" description="BFD-like [2Fe-2S]-binding" evidence="1">
    <location>
        <begin position="17"/>
        <end position="66"/>
    </location>
</feature>
<dbReference type="EMBL" id="JACKWY010000008">
    <property type="protein sequence ID" value="MBB6715753.1"/>
    <property type="molecule type" value="Genomic_DNA"/>
</dbReference>
<dbReference type="RefSeq" id="WP_089969807.1">
    <property type="nucleotide sequence ID" value="NZ_CP071376.1"/>
</dbReference>
<dbReference type="Pfam" id="PF04324">
    <property type="entry name" value="Fer2_BFD"/>
    <property type="match status" value="1"/>
</dbReference>
<dbReference type="InterPro" id="IPR007419">
    <property type="entry name" value="BFD-like_2Fe2S-bd_dom"/>
</dbReference>
<dbReference type="InterPro" id="IPR041854">
    <property type="entry name" value="BFD-like_2Fe2S-bd_dom_sf"/>
</dbReference>
<dbReference type="Gene3D" id="1.10.10.1100">
    <property type="entry name" value="BFD-like [2Fe-2S]-binding domain"/>
    <property type="match status" value="1"/>
</dbReference>
<evidence type="ECO:0000313" key="3">
    <source>
        <dbReference type="EMBL" id="SDP49664.1"/>
    </source>
</evidence>
<dbReference type="OrthoDB" id="1629586at2"/>
<dbReference type="STRING" id="94869.SAMN04488529_10693"/>
<sequence>MENNLTEEVLDKITKTCTCRAIPRSKIKDAINAGAHTVEAVSKVTGACTGGCRGSRCAPKIKDLIEKHLEKK</sequence>
<organism evidence="3 4">
    <name type="scientific">Clostridium gasigenes</name>
    <dbReference type="NCBI Taxonomy" id="94869"/>
    <lineage>
        <taxon>Bacteria</taxon>
        <taxon>Bacillati</taxon>
        <taxon>Bacillota</taxon>
        <taxon>Clostridia</taxon>
        <taxon>Eubacteriales</taxon>
        <taxon>Clostridiaceae</taxon>
        <taxon>Clostridium</taxon>
    </lineage>
</organism>
<dbReference type="Proteomes" id="UP000198597">
    <property type="component" value="Unassembled WGS sequence"/>
</dbReference>
<keyword evidence="4" id="KW-1185">Reference proteome</keyword>
<name>A0A1H0T6R0_9CLOT</name>
<evidence type="ECO:0000313" key="5">
    <source>
        <dbReference type="Proteomes" id="UP000585258"/>
    </source>
</evidence>
<evidence type="ECO:0000313" key="4">
    <source>
        <dbReference type="Proteomes" id="UP000198597"/>
    </source>
</evidence>
<protein>
    <submittedName>
        <fullName evidence="2">(2Fe-2S)-binding protein</fullName>
    </submittedName>
    <submittedName>
        <fullName evidence="3">BFD-like [2Fe-2S] binding domain-containing protein</fullName>
    </submittedName>
</protein>
<dbReference type="Proteomes" id="UP000585258">
    <property type="component" value="Unassembled WGS sequence"/>
</dbReference>
<dbReference type="GeneID" id="65309013"/>
<proteinExistence type="predicted"/>
<accession>A0A1H0T6R0</accession>
<dbReference type="AlphaFoldDB" id="A0A1H0T6R0"/>